<evidence type="ECO:0000313" key="3">
    <source>
        <dbReference type="EMBL" id="SMC90131.1"/>
    </source>
</evidence>
<dbReference type="AlphaFoldDB" id="A0A1W2CY31"/>
<organism evidence="3 4">
    <name type="scientific">Pedobacter nyackensis</name>
    <dbReference type="NCBI Taxonomy" id="475255"/>
    <lineage>
        <taxon>Bacteria</taxon>
        <taxon>Pseudomonadati</taxon>
        <taxon>Bacteroidota</taxon>
        <taxon>Sphingobacteriia</taxon>
        <taxon>Sphingobacteriales</taxon>
        <taxon>Sphingobacteriaceae</taxon>
        <taxon>Pedobacter</taxon>
    </lineage>
</organism>
<evidence type="ECO:0000259" key="2">
    <source>
        <dbReference type="Pfam" id="PF18935"/>
    </source>
</evidence>
<evidence type="ECO:0000256" key="1">
    <source>
        <dbReference type="SAM" id="SignalP"/>
    </source>
</evidence>
<proteinExistence type="predicted"/>
<dbReference type="OrthoDB" id="9813910at2"/>
<feature type="chain" id="PRO_5013003798" description="DUF5683 domain-containing protein" evidence="1">
    <location>
        <begin position="21"/>
        <end position="203"/>
    </location>
</feature>
<dbReference type="STRING" id="475255.SAMN04488101_10573"/>
<sequence length="203" mass="22702">MYKTLLLLVFLFFAAFVARSQEISTKKKDSTTLDSKADTLKPYVNVGKIAGRRAAIRSAMLPGLGQIRNGFNLYRGLKVAGIYTGATLLTLSYIDNSKQYDIFVKELEDRTNGMPDPNSPYADTSTDRLIQAKDIYRRNKQVIIFSYVGLYLLNIVEAYIDARLANFDVGDVAKLKIRPDLMNSGQMYGFNAFAPGVKIAINF</sequence>
<gene>
    <name evidence="3" type="ORF">SAMN04488101_10573</name>
</gene>
<dbReference type="RefSeq" id="WP_084289422.1">
    <property type="nucleotide sequence ID" value="NZ_FWYB01000005.1"/>
</dbReference>
<evidence type="ECO:0000313" key="4">
    <source>
        <dbReference type="Proteomes" id="UP000192678"/>
    </source>
</evidence>
<name>A0A1W2CY31_9SPHI</name>
<keyword evidence="4" id="KW-1185">Reference proteome</keyword>
<dbReference type="EMBL" id="FWYB01000005">
    <property type="protein sequence ID" value="SMC90131.1"/>
    <property type="molecule type" value="Genomic_DNA"/>
</dbReference>
<protein>
    <recommendedName>
        <fullName evidence="2">DUF5683 domain-containing protein</fullName>
    </recommendedName>
</protein>
<accession>A0A1W2CY31</accession>
<dbReference type="Pfam" id="PF18935">
    <property type="entry name" value="DUF5683"/>
    <property type="match status" value="1"/>
</dbReference>
<reference evidence="3 4" key="1">
    <citation type="submission" date="2017-04" db="EMBL/GenBank/DDBJ databases">
        <authorList>
            <person name="Afonso C.L."/>
            <person name="Miller P.J."/>
            <person name="Scott M.A."/>
            <person name="Spackman E."/>
            <person name="Goraichik I."/>
            <person name="Dimitrov K.M."/>
            <person name="Suarez D.L."/>
            <person name="Swayne D.E."/>
        </authorList>
    </citation>
    <scope>NUCLEOTIDE SEQUENCE [LARGE SCALE GENOMIC DNA]</scope>
    <source>
        <strain evidence="3 4">DSM 19625</strain>
    </source>
</reference>
<dbReference type="InterPro" id="IPR043738">
    <property type="entry name" value="DUF5683"/>
</dbReference>
<keyword evidence="1" id="KW-0732">Signal</keyword>
<dbReference type="Proteomes" id="UP000192678">
    <property type="component" value="Unassembled WGS sequence"/>
</dbReference>
<feature type="domain" description="DUF5683" evidence="2">
    <location>
        <begin position="49"/>
        <end position="203"/>
    </location>
</feature>
<feature type="signal peptide" evidence="1">
    <location>
        <begin position="1"/>
        <end position="20"/>
    </location>
</feature>